<dbReference type="Proteomes" id="UP001247620">
    <property type="component" value="Unassembled WGS sequence"/>
</dbReference>
<dbReference type="EMBL" id="JAVDUU010000004">
    <property type="protein sequence ID" value="MDR6944214.1"/>
    <property type="molecule type" value="Genomic_DNA"/>
</dbReference>
<proteinExistence type="predicted"/>
<keyword evidence="2" id="KW-1185">Reference proteome</keyword>
<sequence>MPAIKKADSNIRYGAGAIVSSNVQSHANDPFVLKKNEGAKIAVSKLVLPGSKKR</sequence>
<comment type="caution">
    <text evidence="1">The sequence shown here is derived from an EMBL/GenBank/DDBJ whole genome shotgun (WGS) entry which is preliminary data.</text>
</comment>
<name>A0ABU1TFM1_9SPHI</name>
<evidence type="ECO:0000313" key="2">
    <source>
        <dbReference type="Proteomes" id="UP001247620"/>
    </source>
</evidence>
<gene>
    <name evidence="1" type="ORF">J2W55_004074</name>
</gene>
<dbReference type="RefSeq" id="WP_310099864.1">
    <property type="nucleotide sequence ID" value="NZ_JAVDUU010000004.1"/>
</dbReference>
<accession>A0ABU1TFM1</accession>
<protein>
    <submittedName>
        <fullName evidence="1">Uncharacterized protein</fullName>
    </submittedName>
</protein>
<reference evidence="1 2" key="1">
    <citation type="submission" date="2023-07" db="EMBL/GenBank/DDBJ databases">
        <title>Sorghum-associated microbial communities from plants grown in Nebraska, USA.</title>
        <authorList>
            <person name="Schachtman D."/>
        </authorList>
    </citation>
    <scope>NUCLEOTIDE SEQUENCE [LARGE SCALE GENOMIC DNA]</scope>
    <source>
        <strain evidence="1 2">3262</strain>
    </source>
</reference>
<evidence type="ECO:0000313" key="1">
    <source>
        <dbReference type="EMBL" id="MDR6944214.1"/>
    </source>
</evidence>
<organism evidence="1 2">
    <name type="scientific">Mucilaginibacter pocheonensis</name>
    <dbReference type="NCBI Taxonomy" id="398050"/>
    <lineage>
        <taxon>Bacteria</taxon>
        <taxon>Pseudomonadati</taxon>
        <taxon>Bacteroidota</taxon>
        <taxon>Sphingobacteriia</taxon>
        <taxon>Sphingobacteriales</taxon>
        <taxon>Sphingobacteriaceae</taxon>
        <taxon>Mucilaginibacter</taxon>
    </lineage>
</organism>